<proteinExistence type="predicted"/>
<protein>
    <submittedName>
        <fullName evidence="2">Uncharacterized protein</fullName>
    </submittedName>
</protein>
<evidence type="ECO:0000313" key="2">
    <source>
        <dbReference type="WBParaSite" id="PS1159_v2.g18288.t1"/>
    </source>
</evidence>
<sequence>MSKIQIPSPDFEMFTCFISSFCLRNSAARHKIRTTSFPSTLIDLLGKRILSSNDFRNTGTLLSIMEEDDIEFDNVVTDQEMLFRVFEDLYNPANDPMVLKTIFLTFTFYFSRKTPERLEKLIENKQILSNIINFLPSPLLSEDVRLACLRSLLYILTIENPKLSGIYLENGFIEKFGAAWNYISHHDQIWYLGSFMEFSNEIKFEFVKDGKLLSDVIIGCYGEEYKDVEDSVSCIFRLLSTLPEPLRTEFALSGAHDAIQHNIDRLPTINSIDGYSTDKINDIMIRYMEDC</sequence>
<name>A0AC35FK02_9BILA</name>
<organism evidence="1 2">
    <name type="scientific">Panagrolaimus sp. PS1159</name>
    <dbReference type="NCBI Taxonomy" id="55785"/>
    <lineage>
        <taxon>Eukaryota</taxon>
        <taxon>Metazoa</taxon>
        <taxon>Ecdysozoa</taxon>
        <taxon>Nematoda</taxon>
        <taxon>Chromadorea</taxon>
        <taxon>Rhabditida</taxon>
        <taxon>Tylenchina</taxon>
        <taxon>Panagrolaimomorpha</taxon>
        <taxon>Panagrolaimoidea</taxon>
        <taxon>Panagrolaimidae</taxon>
        <taxon>Panagrolaimus</taxon>
    </lineage>
</organism>
<dbReference type="Proteomes" id="UP000887580">
    <property type="component" value="Unplaced"/>
</dbReference>
<reference evidence="2" key="1">
    <citation type="submission" date="2022-11" db="UniProtKB">
        <authorList>
            <consortium name="WormBaseParasite"/>
        </authorList>
    </citation>
    <scope>IDENTIFICATION</scope>
</reference>
<dbReference type="WBParaSite" id="PS1159_v2.g18288.t1">
    <property type="protein sequence ID" value="PS1159_v2.g18288.t1"/>
    <property type="gene ID" value="PS1159_v2.g18288"/>
</dbReference>
<accession>A0AC35FK02</accession>
<evidence type="ECO:0000313" key="1">
    <source>
        <dbReference type="Proteomes" id="UP000887580"/>
    </source>
</evidence>